<evidence type="ECO:0000256" key="1">
    <source>
        <dbReference type="ARBA" id="ARBA00004651"/>
    </source>
</evidence>
<evidence type="ECO:0000256" key="6">
    <source>
        <dbReference type="ARBA" id="ARBA00023136"/>
    </source>
</evidence>
<keyword evidence="3" id="KW-1003">Cell membrane</keyword>
<dbReference type="Pfam" id="PF02687">
    <property type="entry name" value="FtsX"/>
    <property type="match status" value="1"/>
</dbReference>
<name>A0AAE3R5X1_9BACT</name>
<sequence length="407" mass="45076">MNLSYFIARRYFLSKKKTNFINIISIISMIGVGVGTMALVIVLSVFNGLEDLFRSLHGTFDSEINIKPAYGKSFTVTPQLLAKIRAVEGVGFIAEIIEDNVFLSYRKGHMPARMRGVPDQFIRQNGLDQAIIAGNARLKYNDKSYAIVGSGVQYILSIALKDEMNPIQIWYPDNSRKTINVSSPESIRKSSIRAGGVFALEQRYDKDYIFVPLSFAADLLQMGNKRNSLEISLKDGEDVDQIKAQIKKVLGANYLVQDRDEQHASLLQAIRIEKLFVYITFSVILAVASFNIFFSLTMLAIDKRKDVAVLSAMGAAPHFIRRVFMTEGAIIATVGTLAGLGSGFLICLAQQMFGIFKMGMESAIVDAYPVKMQLPDFVATGITIALITFVASYFPAVKAAKDIDIRL</sequence>
<evidence type="ECO:0000256" key="3">
    <source>
        <dbReference type="ARBA" id="ARBA00022475"/>
    </source>
</evidence>
<comment type="caution">
    <text evidence="10">The sequence shown here is derived from an EMBL/GenBank/DDBJ whole genome shotgun (WGS) entry which is preliminary data.</text>
</comment>
<protein>
    <submittedName>
        <fullName evidence="10">ABC transporter permease</fullName>
    </submittedName>
</protein>
<dbReference type="GO" id="GO:0044874">
    <property type="term" value="P:lipoprotein localization to outer membrane"/>
    <property type="evidence" value="ECO:0007669"/>
    <property type="project" value="TreeGrafter"/>
</dbReference>
<feature type="transmembrane region" description="Helical" evidence="7">
    <location>
        <begin position="20"/>
        <end position="46"/>
    </location>
</feature>
<dbReference type="InterPro" id="IPR003838">
    <property type="entry name" value="ABC3_permease_C"/>
</dbReference>
<feature type="transmembrane region" description="Helical" evidence="7">
    <location>
        <begin position="329"/>
        <end position="353"/>
    </location>
</feature>
<feature type="domain" description="MacB-like periplasmic core" evidence="9">
    <location>
        <begin position="25"/>
        <end position="248"/>
    </location>
</feature>
<evidence type="ECO:0000313" key="10">
    <source>
        <dbReference type="EMBL" id="MDJ1503825.1"/>
    </source>
</evidence>
<evidence type="ECO:0000256" key="5">
    <source>
        <dbReference type="ARBA" id="ARBA00022989"/>
    </source>
</evidence>
<dbReference type="AlphaFoldDB" id="A0AAE3R5X1"/>
<comment type="subcellular location">
    <subcellularLocation>
        <location evidence="1">Cell membrane</location>
        <topology evidence="1">Multi-pass membrane protein</topology>
    </subcellularLocation>
</comment>
<feature type="transmembrane region" description="Helical" evidence="7">
    <location>
        <begin position="275"/>
        <end position="301"/>
    </location>
</feature>
<evidence type="ECO:0000256" key="7">
    <source>
        <dbReference type="SAM" id="Phobius"/>
    </source>
</evidence>
<feature type="transmembrane region" description="Helical" evidence="7">
    <location>
        <begin position="377"/>
        <end position="397"/>
    </location>
</feature>
<dbReference type="Pfam" id="PF12704">
    <property type="entry name" value="MacB_PCD"/>
    <property type="match status" value="1"/>
</dbReference>
<keyword evidence="4 7" id="KW-0812">Transmembrane</keyword>
<evidence type="ECO:0000256" key="4">
    <source>
        <dbReference type="ARBA" id="ARBA00022692"/>
    </source>
</evidence>
<dbReference type="InterPro" id="IPR051447">
    <property type="entry name" value="Lipoprotein-release_system"/>
</dbReference>
<evidence type="ECO:0000256" key="2">
    <source>
        <dbReference type="ARBA" id="ARBA00005236"/>
    </source>
</evidence>
<dbReference type="EMBL" id="JASJOU010000009">
    <property type="protein sequence ID" value="MDJ1503825.1"/>
    <property type="molecule type" value="Genomic_DNA"/>
</dbReference>
<dbReference type="GO" id="GO:0098797">
    <property type="term" value="C:plasma membrane protein complex"/>
    <property type="evidence" value="ECO:0007669"/>
    <property type="project" value="TreeGrafter"/>
</dbReference>
<evidence type="ECO:0000259" key="8">
    <source>
        <dbReference type="Pfam" id="PF02687"/>
    </source>
</evidence>
<dbReference type="Proteomes" id="UP001232063">
    <property type="component" value="Unassembled WGS sequence"/>
</dbReference>
<gene>
    <name evidence="10" type="ORF">QNI22_24395</name>
</gene>
<dbReference type="InterPro" id="IPR025857">
    <property type="entry name" value="MacB_PCD"/>
</dbReference>
<keyword evidence="5 7" id="KW-1133">Transmembrane helix</keyword>
<keyword evidence="6 7" id="KW-0472">Membrane</keyword>
<dbReference type="PANTHER" id="PTHR30489">
    <property type="entry name" value="LIPOPROTEIN-RELEASING SYSTEM TRANSMEMBRANE PROTEIN LOLE"/>
    <property type="match status" value="1"/>
</dbReference>
<evidence type="ECO:0000313" key="11">
    <source>
        <dbReference type="Proteomes" id="UP001232063"/>
    </source>
</evidence>
<dbReference type="RefSeq" id="WP_314514467.1">
    <property type="nucleotide sequence ID" value="NZ_JASJOU010000009.1"/>
</dbReference>
<keyword evidence="11" id="KW-1185">Reference proteome</keyword>
<feature type="domain" description="ABC3 transporter permease C-terminal" evidence="8">
    <location>
        <begin position="280"/>
        <end position="401"/>
    </location>
</feature>
<accession>A0AAE3R5X1</accession>
<comment type="similarity">
    <text evidence="2">Belongs to the ABC-4 integral membrane protein family. LolC/E subfamily.</text>
</comment>
<organism evidence="10 11">
    <name type="scientific">Xanthocytophaga agilis</name>
    <dbReference type="NCBI Taxonomy" id="3048010"/>
    <lineage>
        <taxon>Bacteria</taxon>
        <taxon>Pseudomonadati</taxon>
        <taxon>Bacteroidota</taxon>
        <taxon>Cytophagia</taxon>
        <taxon>Cytophagales</taxon>
        <taxon>Rhodocytophagaceae</taxon>
        <taxon>Xanthocytophaga</taxon>
    </lineage>
</organism>
<reference evidence="10" key="1">
    <citation type="submission" date="2023-05" db="EMBL/GenBank/DDBJ databases">
        <authorList>
            <person name="Zhang X."/>
        </authorList>
    </citation>
    <scope>NUCLEOTIDE SEQUENCE</scope>
    <source>
        <strain evidence="10">BD1B2-1</strain>
    </source>
</reference>
<evidence type="ECO:0000259" key="9">
    <source>
        <dbReference type="Pfam" id="PF12704"/>
    </source>
</evidence>
<dbReference type="PANTHER" id="PTHR30489:SF0">
    <property type="entry name" value="LIPOPROTEIN-RELEASING SYSTEM TRANSMEMBRANE PROTEIN LOLE"/>
    <property type="match status" value="1"/>
</dbReference>
<proteinExistence type="inferred from homology"/>